<evidence type="ECO:0000313" key="4">
    <source>
        <dbReference type="Proteomes" id="UP000461585"/>
    </source>
</evidence>
<proteinExistence type="predicted"/>
<dbReference type="InterPro" id="IPR016163">
    <property type="entry name" value="Ald_DH_C"/>
</dbReference>
<dbReference type="Gene3D" id="3.40.605.10">
    <property type="entry name" value="Aldehyde Dehydrogenase, Chain A, domain 1"/>
    <property type="match status" value="1"/>
</dbReference>
<dbReference type="SUPFAM" id="SSF53720">
    <property type="entry name" value="ALDH-like"/>
    <property type="match status" value="1"/>
</dbReference>
<feature type="non-terminal residue" evidence="3">
    <location>
        <position position="458"/>
    </location>
</feature>
<evidence type="ECO:0000256" key="1">
    <source>
        <dbReference type="ARBA" id="ARBA00023002"/>
    </source>
</evidence>
<dbReference type="AlphaFoldDB" id="A0A7X5KPB3"/>
<dbReference type="RefSeq" id="WP_162371582.1">
    <property type="nucleotide sequence ID" value="NZ_JAAEEH010000079.1"/>
</dbReference>
<dbReference type="InterPro" id="IPR015590">
    <property type="entry name" value="Aldehyde_DH_dom"/>
</dbReference>
<feature type="domain" description="Aldehyde dehydrogenase" evidence="2">
    <location>
        <begin position="4"/>
        <end position="267"/>
    </location>
</feature>
<dbReference type="Proteomes" id="UP000461585">
    <property type="component" value="Unassembled WGS sequence"/>
</dbReference>
<gene>
    <name evidence="3" type="ORF">GXN74_14140</name>
</gene>
<dbReference type="GO" id="GO:0016620">
    <property type="term" value="F:oxidoreductase activity, acting on the aldehyde or oxo group of donors, NAD or NADP as acceptor"/>
    <property type="evidence" value="ECO:0007669"/>
    <property type="project" value="InterPro"/>
</dbReference>
<evidence type="ECO:0000259" key="2">
    <source>
        <dbReference type="Pfam" id="PF00171"/>
    </source>
</evidence>
<dbReference type="EMBL" id="JAAEEH010000079">
    <property type="protein sequence ID" value="NDL68868.1"/>
    <property type="molecule type" value="Genomic_DNA"/>
</dbReference>
<sequence length="458" mass="49174">MEAKEMIAQLIERARKAQAVAEGYTQEQVDELVAAIAWSVSNEETAKQIARMAVEETQLGNYDGKYAKITKKVRGALRDMKGAKTVGVIERDEAKGLIKFAKPVGVIGALVPTTNPEATPVIKSMDAVKGRNAIVIAPHPRAKKTNTFIVNTMRAALKKYGAPEDLIIGIEEPSIESTSELMKQCDLVVATGGAGMVQAAYSSGTPAYGVGAGNAVIIVDETADLDDAAHKIMLSKTFDYATSCSAENSLVIVESVYDALLEKLQAEGGHLATAEQKAALQKTMWDDEGHLSRFIVAQPASKIAELAGISIPEDKKFIMVQETEVGPQAPFSGEKMSVVMTLFKVPDFAAAVDQVNKITGYQGTGHSCGIHTTSDERIEVLGNSVKVSRIMVRQPQCYANSGNWDNGMPFTLTLGCGTWGGNIASENITYKHFINVTWVSSPITPVIPSDEELFGDVM</sequence>
<organism evidence="3 4">
    <name type="scientific">Anaerotalea alkaliphila</name>
    <dbReference type="NCBI Taxonomy" id="2662126"/>
    <lineage>
        <taxon>Bacteria</taxon>
        <taxon>Bacillati</taxon>
        <taxon>Bacillota</taxon>
        <taxon>Clostridia</taxon>
        <taxon>Eubacteriales</taxon>
        <taxon>Anaerotalea</taxon>
    </lineage>
</organism>
<dbReference type="InterPro" id="IPR016162">
    <property type="entry name" value="Ald_DH_N"/>
</dbReference>
<evidence type="ECO:0000313" key="3">
    <source>
        <dbReference type="EMBL" id="NDL68868.1"/>
    </source>
</evidence>
<dbReference type="PANTHER" id="PTHR11699">
    <property type="entry name" value="ALDEHYDE DEHYDROGENASE-RELATED"/>
    <property type="match status" value="1"/>
</dbReference>
<dbReference type="InterPro" id="IPR016161">
    <property type="entry name" value="Ald_DH/histidinol_DH"/>
</dbReference>
<dbReference type="CDD" id="cd07122">
    <property type="entry name" value="ALDH_F20_ACDH"/>
    <property type="match status" value="1"/>
</dbReference>
<accession>A0A7X5KPB3</accession>
<protein>
    <submittedName>
        <fullName evidence="3">Aldehyde dehydrogenase family protein</fullName>
    </submittedName>
</protein>
<reference evidence="3 4" key="1">
    <citation type="submission" date="2020-01" db="EMBL/GenBank/DDBJ databases">
        <title>Anaeroalcalibacter tamaniensis gen. nov., sp. nov., moderately halophilic strictly anaerobic fermenter bacterium from mud volcano of Taman peninsula.</title>
        <authorList>
            <person name="Frolova A."/>
            <person name="Merkel A.Y."/>
            <person name="Slobodkin A.I."/>
        </authorList>
    </citation>
    <scope>NUCLEOTIDE SEQUENCE [LARGE SCALE GENOMIC DNA]</scope>
    <source>
        <strain evidence="3 4">F-3ap</strain>
    </source>
</reference>
<keyword evidence="4" id="KW-1185">Reference proteome</keyword>
<dbReference type="Gene3D" id="3.40.309.10">
    <property type="entry name" value="Aldehyde Dehydrogenase, Chain A, domain 2"/>
    <property type="match status" value="1"/>
</dbReference>
<dbReference type="Pfam" id="PF00171">
    <property type="entry name" value="Aldedh"/>
    <property type="match status" value="1"/>
</dbReference>
<name>A0A7X5KPB3_9FIRM</name>
<comment type="caution">
    <text evidence="3">The sequence shown here is derived from an EMBL/GenBank/DDBJ whole genome shotgun (WGS) entry which is preliminary data.</text>
</comment>
<keyword evidence="1" id="KW-0560">Oxidoreductase</keyword>